<dbReference type="Pfam" id="PF00775">
    <property type="entry name" value="Dioxygenase_C"/>
    <property type="match status" value="1"/>
</dbReference>
<dbReference type="OrthoDB" id="7776735at2759"/>
<evidence type="ECO:0000259" key="2">
    <source>
        <dbReference type="Pfam" id="PF00775"/>
    </source>
</evidence>
<dbReference type="EMBL" id="LNIX01000019">
    <property type="protein sequence ID" value="OXA44291.1"/>
    <property type="molecule type" value="Genomic_DNA"/>
</dbReference>
<keyword evidence="3" id="KW-0560">Oxidoreductase</keyword>
<dbReference type="STRING" id="158441.A0A226DI73"/>
<evidence type="ECO:0000313" key="4">
    <source>
        <dbReference type="Proteomes" id="UP000198287"/>
    </source>
</evidence>
<comment type="caution">
    <text evidence="3">The sequence shown here is derived from an EMBL/GenBank/DDBJ whole genome shotgun (WGS) entry which is preliminary data.</text>
</comment>
<accession>A0A226DI73</accession>
<evidence type="ECO:0000313" key="3">
    <source>
        <dbReference type="EMBL" id="OXA44291.1"/>
    </source>
</evidence>
<dbReference type="SUPFAM" id="SSF49482">
    <property type="entry name" value="Aromatic compound dioxygenase"/>
    <property type="match status" value="1"/>
</dbReference>
<protein>
    <submittedName>
        <fullName evidence="3">Chlorocatechol 1,2-dioxygenase</fullName>
    </submittedName>
</protein>
<dbReference type="PANTHER" id="PTHR34315:SF1">
    <property type="entry name" value="INTRADIOL RING-CLEAVAGE DIOXYGENASES DOMAIN-CONTAINING PROTEIN-RELATED"/>
    <property type="match status" value="1"/>
</dbReference>
<dbReference type="GO" id="GO:0016702">
    <property type="term" value="F:oxidoreductase activity, acting on single donors with incorporation of molecular oxygen, incorporation of two atoms of oxygen"/>
    <property type="evidence" value="ECO:0007669"/>
    <property type="project" value="InterPro"/>
</dbReference>
<dbReference type="Gene3D" id="2.60.130.10">
    <property type="entry name" value="Aromatic compound dioxygenase"/>
    <property type="match status" value="1"/>
</dbReference>
<sequence length="256" mass="28887">MVFINSLSIILVILTSNISHKQKVTAEPCFRVKTTTPNQPSCTEGDRNCTVEVINEKCDLTQPSSEGPFFLPNQPIRQDIREGRPGVPLKVEFTVKNTTCHPVQDAQVHVWHADALGVYSAYSDYYPLGDPSAKLQITGPHAEPSEEATFLRGIQLTDSNGRAKFETIYPGWYHVRTLHLHLKVTLAGKDKYTGEIYFPDWLTDKIAKVEPYKSHDEKRLKNDDDSQFVRENGEDLLMTPKGNLDDGFEGQIEIII</sequence>
<feature type="signal peptide" evidence="1">
    <location>
        <begin position="1"/>
        <end position="26"/>
    </location>
</feature>
<organism evidence="3 4">
    <name type="scientific">Folsomia candida</name>
    <name type="common">Springtail</name>
    <dbReference type="NCBI Taxonomy" id="158441"/>
    <lineage>
        <taxon>Eukaryota</taxon>
        <taxon>Metazoa</taxon>
        <taxon>Ecdysozoa</taxon>
        <taxon>Arthropoda</taxon>
        <taxon>Hexapoda</taxon>
        <taxon>Collembola</taxon>
        <taxon>Entomobryomorpha</taxon>
        <taxon>Isotomoidea</taxon>
        <taxon>Isotomidae</taxon>
        <taxon>Proisotominae</taxon>
        <taxon>Folsomia</taxon>
    </lineage>
</organism>
<dbReference type="GO" id="GO:0008199">
    <property type="term" value="F:ferric iron binding"/>
    <property type="evidence" value="ECO:0007669"/>
    <property type="project" value="InterPro"/>
</dbReference>
<dbReference type="AlphaFoldDB" id="A0A226DI73"/>
<dbReference type="PANTHER" id="PTHR34315">
    <property type="match status" value="1"/>
</dbReference>
<dbReference type="OMA" id="RMAKRWA"/>
<dbReference type="InterPro" id="IPR000627">
    <property type="entry name" value="Intradiol_dOase_C"/>
</dbReference>
<reference evidence="3 4" key="1">
    <citation type="submission" date="2015-12" db="EMBL/GenBank/DDBJ databases">
        <title>The genome of Folsomia candida.</title>
        <authorList>
            <person name="Faddeeva A."/>
            <person name="Derks M.F."/>
            <person name="Anvar Y."/>
            <person name="Smit S."/>
            <person name="Van Straalen N."/>
            <person name="Roelofs D."/>
        </authorList>
    </citation>
    <scope>NUCLEOTIDE SEQUENCE [LARGE SCALE GENOMIC DNA]</scope>
    <source>
        <strain evidence="3 4">VU population</strain>
        <tissue evidence="3">Whole body</tissue>
    </source>
</reference>
<feature type="domain" description="Intradiol ring-cleavage dioxygenases" evidence="2">
    <location>
        <begin position="67"/>
        <end position="199"/>
    </location>
</feature>
<keyword evidence="4" id="KW-1185">Reference proteome</keyword>
<proteinExistence type="predicted"/>
<name>A0A226DI73_FOLCA</name>
<feature type="chain" id="PRO_5012917565" evidence="1">
    <location>
        <begin position="27"/>
        <end position="256"/>
    </location>
</feature>
<dbReference type="Proteomes" id="UP000198287">
    <property type="component" value="Unassembled WGS sequence"/>
</dbReference>
<gene>
    <name evidence="3" type="ORF">Fcan01_20804</name>
</gene>
<dbReference type="InterPro" id="IPR015889">
    <property type="entry name" value="Intradiol_dOase_core"/>
</dbReference>
<evidence type="ECO:0000256" key="1">
    <source>
        <dbReference type="SAM" id="SignalP"/>
    </source>
</evidence>
<keyword evidence="3" id="KW-0223">Dioxygenase</keyword>
<keyword evidence="1" id="KW-0732">Signal</keyword>